<proteinExistence type="predicted"/>
<dbReference type="AlphaFoldDB" id="A0A1C4YEL1"/>
<accession>A0A1C4YEL1</accession>
<dbReference type="Proteomes" id="UP000198242">
    <property type="component" value="Chromosome I"/>
</dbReference>
<dbReference type="RefSeq" id="WP_157744571.1">
    <property type="nucleotide sequence ID" value="NZ_LT607411.1"/>
</dbReference>
<gene>
    <name evidence="1" type="ORF">GA0074695_4196</name>
</gene>
<evidence type="ECO:0000313" key="1">
    <source>
        <dbReference type="EMBL" id="SCF19148.1"/>
    </source>
</evidence>
<name>A0A1C4YEL1_MICVI</name>
<reference evidence="2" key="1">
    <citation type="submission" date="2016-06" db="EMBL/GenBank/DDBJ databases">
        <authorList>
            <person name="Varghese N."/>
            <person name="Submissions Spin"/>
        </authorList>
    </citation>
    <scope>NUCLEOTIDE SEQUENCE [LARGE SCALE GENOMIC DNA]</scope>
    <source>
        <strain evidence="2">DSM 43909</strain>
    </source>
</reference>
<dbReference type="EMBL" id="LT607411">
    <property type="protein sequence ID" value="SCF19148.1"/>
    <property type="molecule type" value="Genomic_DNA"/>
</dbReference>
<keyword evidence="2" id="KW-1185">Reference proteome</keyword>
<evidence type="ECO:0000313" key="2">
    <source>
        <dbReference type="Proteomes" id="UP000198242"/>
    </source>
</evidence>
<organism evidence="1 2">
    <name type="scientific">Micromonospora viridifaciens</name>
    <dbReference type="NCBI Taxonomy" id="1881"/>
    <lineage>
        <taxon>Bacteria</taxon>
        <taxon>Bacillati</taxon>
        <taxon>Actinomycetota</taxon>
        <taxon>Actinomycetes</taxon>
        <taxon>Micromonosporales</taxon>
        <taxon>Micromonosporaceae</taxon>
        <taxon>Micromonospora</taxon>
    </lineage>
</organism>
<protein>
    <submittedName>
        <fullName evidence="1">Uncharacterized protein</fullName>
    </submittedName>
</protein>
<dbReference type="OrthoDB" id="6636929at2"/>
<sequence length="217" mass="24698">MPEEELHLTANLRVFDSHGHTQAAFYAGDGIKQLVTDPNGHIWTSYFDEANYWFPNPDGTRSYGFMIGLARWDSNEGEPWMVSSDTPEVAWCDCYALNVGRERIHACPYPDFLLVELDPNGVRAVTPNTITRCTGLAVSGSDLAFLDQRRAGGGFQWEIRRARREGQVVLEKGREHLVLPDGRRPSGWARGKVGRDGMLWLQVDGDHRRWYRYEIDA</sequence>